<evidence type="ECO:0000256" key="1">
    <source>
        <dbReference type="ARBA" id="ARBA00022485"/>
    </source>
</evidence>
<dbReference type="SMART" id="SM00926">
    <property type="entry name" value="Molybdop_Fe4S4"/>
    <property type="match status" value="1"/>
</dbReference>
<proteinExistence type="predicted"/>
<dbReference type="GO" id="GO:0051539">
    <property type="term" value="F:4 iron, 4 sulfur cluster binding"/>
    <property type="evidence" value="ECO:0007669"/>
    <property type="project" value="UniProtKB-KW"/>
</dbReference>
<accession>A0A382JR97</accession>
<dbReference type="GO" id="GO:0016491">
    <property type="term" value="F:oxidoreductase activity"/>
    <property type="evidence" value="ECO:0007669"/>
    <property type="project" value="UniProtKB-KW"/>
</dbReference>
<dbReference type="PROSITE" id="PS51318">
    <property type="entry name" value="TAT"/>
    <property type="match status" value="1"/>
</dbReference>
<feature type="domain" description="4Fe-4S Mo/W bis-MGD-type" evidence="8">
    <location>
        <begin position="49"/>
        <end position="105"/>
    </location>
</feature>
<dbReference type="PANTHER" id="PTHR43742:SF9">
    <property type="entry name" value="TETRATHIONATE REDUCTASE SUBUNIT A"/>
    <property type="match status" value="1"/>
</dbReference>
<dbReference type="InterPro" id="IPR006963">
    <property type="entry name" value="Mopterin_OxRdtase_4Fe-4S_dom"/>
</dbReference>
<protein>
    <recommendedName>
        <fullName evidence="8">4Fe-4S Mo/W bis-MGD-type domain-containing protein</fullName>
    </recommendedName>
</protein>
<reference evidence="9" key="1">
    <citation type="submission" date="2018-05" db="EMBL/GenBank/DDBJ databases">
        <authorList>
            <person name="Lanie J.A."/>
            <person name="Ng W.-L."/>
            <person name="Kazmierczak K.M."/>
            <person name="Andrzejewski T.M."/>
            <person name="Davidsen T.M."/>
            <person name="Wayne K.J."/>
            <person name="Tettelin H."/>
            <person name="Glass J.I."/>
            <person name="Rusch D."/>
            <person name="Podicherti R."/>
            <person name="Tsui H.-C.T."/>
            <person name="Winkler M.E."/>
        </authorList>
    </citation>
    <scope>NUCLEOTIDE SEQUENCE</scope>
</reference>
<keyword evidence="4" id="KW-0732">Signal</keyword>
<dbReference type="PANTHER" id="PTHR43742">
    <property type="entry name" value="TRIMETHYLAMINE-N-OXIDE REDUCTASE"/>
    <property type="match status" value="1"/>
</dbReference>
<sequence>MSDGLKRREFLKVLGASSAGAGMLGCSTEKVEKLMPYVTAPEEITPGVATWYSTSCGECEAGCGMWVRTLEGRVVKVEGNPNDPVSQGALCSRAHSSVQGLYNPDRFSGPMLREAGELKLISWEEAEKVLTDHIQRADGYYFIKGATGPSITDLISTFTDSTGGTVVSYNPLDHDPLKEASRIVFGRDVVPWYDLASAKFVISFGA</sequence>
<keyword evidence="5" id="KW-0560">Oxidoreductase</keyword>
<keyword evidence="6" id="KW-0408">Iron</keyword>
<evidence type="ECO:0000313" key="9">
    <source>
        <dbReference type="EMBL" id="SVC13852.1"/>
    </source>
</evidence>
<keyword evidence="3" id="KW-0479">Metal-binding</keyword>
<keyword evidence="7" id="KW-0411">Iron-sulfur</keyword>
<evidence type="ECO:0000256" key="3">
    <source>
        <dbReference type="ARBA" id="ARBA00022723"/>
    </source>
</evidence>
<evidence type="ECO:0000256" key="4">
    <source>
        <dbReference type="ARBA" id="ARBA00022729"/>
    </source>
</evidence>
<organism evidence="9">
    <name type="scientific">marine metagenome</name>
    <dbReference type="NCBI Taxonomy" id="408172"/>
    <lineage>
        <taxon>unclassified sequences</taxon>
        <taxon>metagenomes</taxon>
        <taxon>ecological metagenomes</taxon>
    </lineage>
</organism>
<evidence type="ECO:0000259" key="8">
    <source>
        <dbReference type="PROSITE" id="PS51669"/>
    </source>
</evidence>
<keyword evidence="1" id="KW-0004">4Fe-4S</keyword>
<evidence type="ECO:0000256" key="7">
    <source>
        <dbReference type="ARBA" id="ARBA00023014"/>
    </source>
</evidence>
<dbReference type="EMBL" id="UINC01075552">
    <property type="protein sequence ID" value="SVC13852.1"/>
    <property type="molecule type" value="Genomic_DNA"/>
</dbReference>
<dbReference type="Gene3D" id="3.30.200.210">
    <property type="match status" value="1"/>
</dbReference>
<dbReference type="SUPFAM" id="SSF53706">
    <property type="entry name" value="Formate dehydrogenase/DMSO reductase, domains 1-3"/>
    <property type="match status" value="1"/>
</dbReference>
<keyword evidence="2" id="KW-0500">Molybdenum</keyword>
<dbReference type="GO" id="GO:0046872">
    <property type="term" value="F:metal ion binding"/>
    <property type="evidence" value="ECO:0007669"/>
    <property type="project" value="UniProtKB-KW"/>
</dbReference>
<evidence type="ECO:0000256" key="2">
    <source>
        <dbReference type="ARBA" id="ARBA00022505"/>
    </source>
</evidence>
<dbReference type="PROSITE" id="PS51669">
    <property type="entry name" value="4FE4S_MOW_BIS_MGD"/>
    <property type="match status" value="1"/>
</dbReference>
<dbReference type="PROSITE" id="PS51257">
    <property type="entry name" value="PROKAR_LIPOPROTEIN"/>
    <property type="match status" value="1"/>
</dbReference>
<dbReference type="Pfam" id="PF04879">
    <property type="entry name" value="Molybdop_Fe4S4"/>
    <property type="match status" value="1"/>
</dbReference>
<gene>
    <name evidence="9" type="ORF">METZ01_LOCUS266706</name>
</gene>
<evidence type="ECO:0000256" key="5">
    <source>
        <dbReference type="ARBA" id="ARBA00023002"/>
    </source>
</evidence>
<name>A0A382JR97_9ZZZZ</name>
<dbReference type="AlphaFoldDB" id="A0A382JR97"/>
<dbReference type="InterPro" id="IPR050612">
    <property type="entry name" value="Prok_Mopterin_Oxidored"/>
</dbReference>
<feature type="non-terminal residue" evidence="9">
    <location>
        <position position="206"/>
    </location>
</feature>
<dbReference type="InterPro" id="IPR006311">
    <property type="entry name" value="TAT_signal"/>
</dbReference>
<evidence type="ECO:0000256" key="6">
    <source>
        <dbReference type="ARBA" id="ARBA00023004"/>
    </source>
</evidence>